<accession>A0AAW2ISX8</accession>
<evidence type="ECO:0000259" key="3">
    <source>
        <dbReference type="Pfam" id="PF13960"/>
    </source>
</evidence>
<feature type="coiled-coil region" evidence="1">
    <location>
        <begin position="575"/>
        <end position="602"/>
    </location>
</feature>
<keyword evidence="1" id="KW-0175">Coiled coil</keyword>
<dbReference type="Pfam" id="PF13960">
    <property type="entry name" value="DUF4218"/>
    <property type="match status" value="1"/>
</dbReference>
<protein>
    <recommendedName>
        <fullName evidence="3">DUF4218 domain-containing protein</fullName>
    </recommendedName>
</protein>
<organism evidence="4">
    <name type="scientific">Sesamum calycinum</name>
    <dbReference type="NCBI Taxonomy" id="2727403"/>
    <lineage>
        <taxon>Eukaryota</taxon>
        <taxon>Viridiplantae</taxon>
        <taxon>Streptophyta</taxon>
        <taxon>Embryophyta</taxon>
        <taxon>Tracheophyta</taxon>
        <taxon>Spermatophyta</taxon>
        <taxon>Magnoliopsida</taxon>
        <taxon>eudicotyledons</taxon>
        <taxon>Gunneridae</taxon>
        <taxon>Pentapetalae</taxon>
        <taxon>asterids</taxon>
        <taxon>lamiids</taxon>
        <taxon>Lamiales</taxon>
        <taxon>Pedaliaceae</taxon>
        <taxon>Sesamum</taxon>
    </lineage>
</organism>
<dbReference type="PANTHER" id="PTHR48258:SF15">
    <property type="entry name" value="OS02G0543900 PROTEIN"/>
    <property type="match status" value="1"/>
</dbReference>
<sequence>MRHNLDVMHIEKNVCDNILGTLMNISGKTKDNKRARRDLMDKDGFASNISRCVKEKELTISGLKSHDCHVLLQRLLPLATRGYLHKEVYEILLELSDFFRKLCSKTLYLDVLDKMEKQMALTLCKLERIFPPAFFDVMIHLMIHLASEAKLTGPVQYRWMFPFERKLGVFKRYVRNKARPEACIAEQYIDNECLTFFPCICIMWRQGRPFGGPRYGELSDFDWKKVHLFVLKNCEEIEKFRSEHIAELIAESGISVEQRHDLHFPKWFRKRVEQLHSEGLANDELISLANGPDTRVKHYTGCNVNGSDFIPKIMGGPGRRVVGQSEISSSHGDSNVHSHEEIVNSTSTRIKRRGRTRNVVLSKRKNANEKLAIQIPEEINRIIGMNSQYAITESGCLTRRFAPLQVTKWAKIEEGKKLDLLRDFRGSFDSGDNLRYDRVILSQMNTQYRNYRHKLYKNYFLRGITPIHVDPEDWEYLCTYFSSEEYQVENGGVVGPIELYKLTRYKCEKDSENGCWVSAVAKENYEKMMELRIERQAAGESLVDEEQICAEVLGYKSGYIRGRGAGPKPKTSFSKQSYREELENAKRNARIAQDRAIKAEQQVIVFSEQLENQKS</sequence>
<dbReference type="InterPro" id="IPR025452">
    <property type="entry name" value="DUF4218"/>
</dbReference>
<evidence type="ECO:0000313" key="4">
    <source>
        <dbReference type="EMBL" id="KAL0285200.1"/>
    </source>
</evidence>
<reference evidence="4" key="1">
    <citation type="submission" date="2020-06" db="EMBL/GenBank/DDBJ databases">
        <authorList>
            <person name="Li T."/>
            <person name="Hu X."/>
            <person name="Zhang T."/>
            <person name="Song X."/>
            <person name="Zhang H."/>
            <person name="Dai N."/>
            <person name="Sheng W."/>
            <person name="Hou X."/>
            <person name="Wei L."/>
        </authorList>
    </citation>
    <scope>NUCLEOTIDE SEQUENCE</scope>
    <source>
        <strain evidence="4">KEN8</strain>
        <tissue evidence="4">Leaf</tissue>
    </source>
</reference>
<name>A0AAW2ISX8_9LAMI</name>
<proteinExistence type="predicted"/>
<feature type="region of interest" description="Disordered" evidence="2">
    <location>
        <begin position="325"/>
        <end position="349"/>
    </location>
</feature>
<gene>
    <name evidence="4" type="ORF">Scaly_2825600</name>
</gene>
<evidence type="ECO:0000256" key="2">
    <source>
        <dbReference type="SAM" id="MobiDB-lite"/>
    </source>
</evidence>
<feature type="domain" description="DUF4218" evidence="3">
    <location>
        <begin position="102"/>
        <end position="197"/>
    </location>
</feature>
<dbReference type="AlphaFoldDB" id="A0AAW2ISX8"/>
<dbReference type="EMBL" id="JACGWM010001960">
    <property type="protein sequence ID" value="KAL0285200.1"/>
    <property type="molecule type" value="Genomic_DNA"/>
</dbReference>
<reference evidence="4" key="2">
    <citation type="journal article" date="2024" name="Plant">
        <title>Genomic evolution and insights into agronomic trait innovations of Sesamum species.</title>
        <authorList>
            <person name="Miao H."/>
            <person name="Wang L."/>
            <person name="Qu L."/>
            <person name="Liu H."/>
            <person name="Sun Y."/>
            <person name="Le M."/>
            <person name="Wang Q."/>
            <person name="Wei S."/>
            <person name="Zheng Y."/>
            <person name="Lin W."/>
            <person name="Duan Y."/>
            <person name="Cao H."/>
            <person name="Xiong S."/>
            <person name="Wang X."/>
            <person name="Wei L."/>
            <person name="Li C."/>
            <person name="Ma Q."/>
            <person name="Ju M."/>
            <person name="Zhao R."/>
            <person name="Li G."/>
            <person name="Mu C."/>
            <person name="Tian Q."/>
            <person name="Mei H."/>
            <person name="Zhang T."/>
            <person name="Gao T."/>
            <person name="Zhang H."/>
        </authorList>
    </citation>
    <scope>NUCLEOTIDE SEQUENCE</scope>
    <source>
        <strain evidence="4">KEN8</strain>
    </source>
</reference>
<evidence type="ECO:0000256" key="1">
    <source>
        <dbReference type="SAM" id="Coils"/>
    </source>
</evidence>
<comment type="caution">
    <text evidence="4">The sequence shown here is derived from an EMBL/GenBank/DDBJ whole genome shotgun (WGS) entry which is preliminary data.</text>
</comment>
<dbReference type="PANTHER" id="PTHR48258">
    <property type="entry name" value="DUF4218 DOMAIN-CONTAINING PROTEIN-RELATED"/>
    <property type="match status" value="1"/>
</dbReference>